<accession>A0ABY3PGD5</accession>
<dbReference type="SUPFAM" id="SSF49879">
    <property type="entry name" value="SMAD/FHA domain"/>
    <property type="match status" value="1"/>
</dbReference>
<keyword evidence="3" id="KW-1185">Reference proteome</keyword>
<dbReference type="Gene3D" id="2.60.200.20">
    <property type="match status" value="1"/>
</dbReference>
<protein>
    <submittedName>
        <fullName evidence="2">FHA domain-containing protein</fullName>
    </submittedName>
</protein>
<evidence type="ECO:0000313" key="2">
    <source>
        <dbReference type="EMBL" id="UFP92598.1"/>
    </source>
</evidence>
<gene>
    <name evidence="2" type="ORF">ISF26_12155</name>
</gene>
<dbReference type="InterPro" id="IPR008984">
    <property type="entry name" value="SMAD_FHA_dom_sf"/>
</dbReference>
<dbReference type="EMBL" id="CP063845">
    <property type="protein sequence ID" value="UFP92598.1"/>
    <property type="molecule type" value="Genomic_DNA"/>
</dbReference>
<dbReference type="CDD" id="cd00060">
    <property type="entry name" value="FHA"/>
    <property type="match status" value="1"/>
</dbReference>
<evidence type="ECO:0000313" key="3">
    <source>
        <dbReference type="Proteomes" id="UP001054846"/>
    </source>
</evidence>
<evidence type="ECO:0000259" key="1">
    <source>
        <dbReference type="PROSITE" id="PS50006"/>
    </source>
</evidence>
<name>A0ABY3PGD5_9CYAN</name>
<dbReference type="SMART" id="SM00240">
    <property type="entry name" value="FHA"/>
    <property type="match status" value="1"/>
</dbReference>
<dbReference type="RefSeq" id="WP_230839590.1">
    <property type="nucleotide sequence ID" value="NZ_CP063845.1"/>
</dbReference>
<feature type="domain" description="FHA" evidence="1">
    <location>
        <begin position="76"/>
        <end position="133"/>
    </location>
</feature>
<organism evidence="2 3">
    <name type="scientific">Gloeobacter morelensis MG652769</name>
    <dbReference type="NCBI Taxonomy" id="2781736"/>
    <lineage>
        <taxon>Bacteria</taxon>
        <taxon>Bacillati</taxon>
        <taxon>Cyanobacteriota</taxon>
        <taxon>Cyanophyceae</taxon>
        <taxon>Gloeobacterales</taxon>
        <taxon>Gloeobacteraceae</taxon>
        <taxon>Gloeobacter</taxon>
        <taxon>Gloeobacter morelensis</taxon>
    </lineage>
</organism>
<reference evidence="2 3" key="1">
    <citation type="journal article" date="2021" name="Genome Biol. Evol.">
        <title>Complete Genome Sequencing of a Novel Gloeobacter Species from a Waterfall Cave in Mexico.</title>
        <authorList>
            <person name="Saw J.H."/>
            <person name="Cardona T."/>
            <person name="Montejano G."/>
        </authorList>
    </citation>
    <scope>NUCLEOTIDE SEQUENCE [LARGE SCALE GENOMIC DNA]</scope>
    <source>
        <strain evidence="2">MG652769</strain>
    </source>
</reference>
<dbReference type="Proteomes" id="UP001054846">
    <property type="component" value="Chromosome"/>
</dbReference>
<dbReference type="InterPro" id="IPR000253">
    <property type="entry name" value="FHA_dom"/>
</dbReference>
<dbReference type="PROSITE" id="PS50006">
    <property type="entry name" value="FHA_DOMAIN"/>
    <property type="match status" value="1"/>
</dbReference>
<dbReference type="Pfam" id="PF00498">
    <property type="entry name" value="FHA"/>
    <property type="match status" value="1"/>
</dbReference>
<sequence>MPILQIDAFSALYKAISAVVRPIPAAEHPPQPLPLSAARIQANPSHPYATYLQDAVAALIYLGTNTRLELPLQSAVYIGRANSQIPPDIDVGNAPDSAYVSRVHAVIRLIPGGTYTLEDAGSANGTYLNGEALKPGARFRRPLVSGDIIALGKGERCRFIFVTDDS</sequence>
<proteinExistence type="predicted"/>